<dbReference type="EMBL" id="QNUK01000709">
    <property type="protein sequence ID" value="KAF5890222.1"/>
    <property type="molecule type" value="Genomic_DNA"/>
</dbReference>
<protein>
    <submittedName>
        <fullName evidence="1">Phosphoribosylformylglycinamidine synthase subunit PurL</fullName>
    </submittedName>
</protein>
<dbReference type="Proteomes" id="UP000727407">
    <property type="component" value="Unassembled WGS sequence"/>
</dbReference>
<comment type="caution">
    <text evidence="1">The sequence shown here is derived from an EMBL/GenBank/DDBJ whole genome shotgun (WGS) entry which is preliminary data.</text>
</comment>
<evidence type="ECO:0000313" key="2">
    <source>
        <dbReference type="Proteomes" id="UP000727407"/>
    </source>
</evidence>
<reference evidence="1" key="1">
    <citation type="submission" date="2020-07" db="EMBL/GenBank/DDBJ databases">
        <title>Clarias magur genome sequencing, assembly and annotation.</title>
        <authorList>
            <person name="Kushwaha B."/>
            <person name="Kumar R."/>
            <person name="Das P."/>
            <person name="Joshi C.G."/>
            <person name="Kumar D."/>
            <person name="Nagpure N.S."/>
            <person name="Pandey M."/>
            <person name="Agarwal S."/>
            <person name="Srivastava S."/>
            <person name="Singh M."/>
            <person name="Sahoo L."/>
            <person name="Jayasankar P."/>
            <person name="Meher P.K."/>
            <person name="Koringa P.G."/>
            <person name="Iquebal M.A."/>
            <person name="Das S.P."/>
            <person name="Bit A."/>
            <person name="Patnaik S."/>
            <person name="Patel N."/>
            <person name="Shah T.M."/>
            <person name="Hinsu A."/>
            <person name="Jena J.K."/>
        </authorList>
    </citation>
    <scope>NUCLEOTIDE SEQUENCE</scope>
    <source>
        <strain evidence="1">CIFAMagur01</strain>
        <tissue evidence="1">Testis</tissue>
    </source>
</reference>
<evidence type="ECO:0000313" key="1">
    <source>
        <dbReference type="EMBL" id="KAF5890222.1"/>
    </source>
</evidence>
<organism evidence="1 2">
    <name type="scientific">Clarias magur</name>
    <name type="common">Asian catfish</name>
    <name type="synonym">Macropteronotus magur</name>
    <dbReference type="NCBI Taxonomy" id="1594786"/>
    <lineage>
        <taxon>Eukaryota</taxon>
        <taxon>Metazoa</taxon>
        <taxon>Chordata</taxon>
        <taxon>Craniata</taxon>
        <taxon>Vertebrata</taxon>
        <taxon>Euteleostomi</taxon>
        <taxon>Actinopterygii</taxon>
        <taxon>Neopterygii</taxon>
        <taxon>Teleostei</taxon>
        <taxon>Ostariophysi</taxon>
        <taxon>Siluriformes</taxon>
        <taxon>Clariidae</taxon>
        <taxon>Clarias</taxon>
    </lineage>
</organism>
<accession>A0A8J4WTE0</accession>
<name>A0A8J4WTE0_CLAMG</name>
<gene>
    <name evidence="1" type="primary">purL</name>
    <name evidence="1" type="ORF">DAT39_020076</name>
</gene>
<sequence length="64" mass="7364">RSLVTLVPKPGKNSAGKMHLWSPHCSLRSPRPISIKQIQHLEFLQMLSEQAENFKELLQVQLED</sequence>
<feature type="non-terminal residue" evidence="1">
    <location>
        <position position="1"/>
    </location>
</feature>
<dbReference type="AlphaFoldDB" id="A0A8J4WTE0"/>
<proteinExistence type="predicted"/>
<keyword evidence="2" id="KW-1185">Reference proteome</keyword>